<reference evidence="2 3" key="1">
    <citation type="submission" date="2022-12" db="EMBL/GenBank/DDBJ databases">
        <title>Two new species, Stenotrophomonas aracearum and Stenotrophomonas oahuensis, isolated from Anthurium (Araceae family) in Hawaii.</title>
        <authorList>
            <person name="Chunag S.C."/>
            <person name="Dobhal S."/>
            <person name="Alvarez A."/>
            <person name="Arif M."/>
        </authorList>
    </citation>
    <scope>NUCLEOTIDE SEQUENCE [LARGE SCALE GENOMIC DNA]</scope>
    <source>
        <strain evidence="2 3">A5588</strain>
    </source>
</reference>
<evidence type="ECO:0000313" key="3">
    <source>
        <dbReference type="Proteomes" id="UP001305421"/>
    </source>
</evidence>
<feature type="chain" id="PRO_5046370099" description="Lytic murein transglycosylase" evidence="1">
    <location>
        <begin position="24"/>
        <end position="149"/>
    </location>
</feature>
<evidence type="ECO:0000256" key="1">
    <source>
        <dbReference type="SAM" id="SignalP"/>
    </source>
</evidence>
<feature type="signal peptide" evidence="1">
    <location>
        <begin position="1"/>
        <end position="23"/>
    </location>
</feature>
<gene>
    <name evidence="2" type="ORF">PDM28_18000</name>
</gene>
<organism evidence="2 3">
    <name type="scientific">Stenotrophomonas aracearum</name>
    <dbReference type="NCBI Taxonomy" id="3003272"/>
    <lineage>
        <taxon>Bacteria</taxon>
        <taxon>Pseudomonadati</taxon>
        <taxon>Pseudomonadota</taxon>
        <taxon>Gammaproteobacteria</taxon>
        <taxon>Lysobacterales</taxon>
        <taxon>Lysobacteraceae</taxon>
        <taxon>Stenotrophomonas</taxon>
    </lineage>
</organism>
<dbReference type="Proteomes" id="UP001305421">
    <property type="component" value="Chromosome"/>
</dbReference>
<accession>A0ABY9YD34</accession>
<keyword evidence="3" id="KW-1185">Reference proteome</keyword>
<name>A0ABY9YD34_9GAMM</name>
<dbReference type="RefSeq" id="WP_311183085.1">
    <property type="nucleotide sequence ID" value="NZ_CP115543.1"/>
</dbReference>
<proteinExistence type="predicted"/>
<evidence type="ECO:0000313" key="2">
    <source>
        <dbReference type="EMBL" id="WNH48526.1"/>
    </source>
</evidence>
<keyword evidence="1" id="KW-0732">Signal</keyword>
<evidence type="ECO:0008006" key="4">
    <source>
        <dbReference type="Google" id="ProtNLM"/>
    </source>
</evidence>
<dbReference type="PROSITE" id="PS51257">
    <property type="entry name" value="PROKAR_LIPOPROTEIN"/>
    <property type="match status" value="1"/>
</dbReference>
<sequence>MSKRSQWMGLIAVLCCASSGCSASQGSELKLGQIDAAQEFAAGVTRADIEAARLRVNPARVPGELRALVPFAERWGIGDDAIREAALDAATVEEKSKFAASVNPYNARITKWLDSFPQGSDMSDEAAAFMFMQSALDELGFYEEAVDQG</sequence>
<dbReference type="EMBL" id="CP115543">
    <property type="protein sequence ID" value="WNH48526.1"/>
    <property type="molecule type" value="Genomic_DNA"/>
</dbReference>
<protein>
    <recommendedName>
        <fullName evidence="4">Lytic murein transglycosylase</fullName>
    </recommendedName>
</protein>